<dbReference type="InterPro" id="IPR016152">
    <property type="entry name" value="PTrfase/Anion_transptr"/>
</dbReference>
<dbReference type="RefSeq" id="WP_420068588.1">
    <property type="nucleotide sequence ID" value="NZ_JBCHKQ010000001.1"/>
</dbReference>
<accession>A0ABU9U8Y6</accession>
<gene>
    <name evidence="2" type="ORF">WKV44_01105</name>
</gene>
<reference evidence="2 3" key="1">
    <citation type="submission" date="2024-03" db="EMBL/GenBank/DDBJ databases">
        <title>Ignisphaera cupida sp. nov., a hyperthermophilic hydrolytic archaeon from a hot spring of Kamchatka, and proposal of Ignisphaeraceae fam. nov.</title>
        <authorList>
            <person name="Podosokorskaya O.A."/>
            <person name="Elcheninov A.G."/>
            <person name="Maltseva A.I."/>
            <person name="Zayulina K.S."/>
            <person name="Novikov A."/>
            <person name="Merkel A.Y."/>
        </authorList>
    </citation>
    <scope>NUCLEOTIDE SEQUENCE [LARGE SCALE GENOMIC DNA]</scope>
    <source>
        <strain evidence="2 3">38H-sp</strain>
    </source>
</reference>
<keyword evidence="3" id="KW-1185">Reference proteome</keyword>
<dbReference type="InterPro" id="IPR041657">
    <property type="entry name" value="HTH_17"/>
</dbReference>
<proteinExistence type="predicted"/>
<protein>
    <submittedName>
        <fullName evidence="2">PTS sugar transporter subunit IIA</fullName>
    </submittedName>
</protein>
<dbReference type="Pfam" id="PF00359">
    <property type="entry name" value="PTS_EIIA_2"/>
    <property type="match status" value="1"/>
</dbReference>
<sequence>MLDSYPPILTTEEVASILRLSERTVIKFAKEGTIPAMKVGGQFRFSRDKLIEWIDAQMNGKNFDEWESLPRWHGGIAELLSSETVLTGFSAVNEEEAIRKLCEHAATMGRTRDSDELFNLVLQREKQWSTCMGHGLAFPHPRAVDASLVPEYVLLLAVSPEGVPFKGGEESVNIIGFFAIPNLQLHLKILASLTNLLSDASVREDIIAVDSAEKIIEIISKAEGKQDEREL</sequence>
<feature type="domain" description="PTS EIIA type-2" evidence="1">
    <location>
        <begin position="78"/>
        <end position="222"/>
    </location>
</feature>
<dbReference type="EMBL" id="JBCHKQ010000001">
    <property type="protein sequence ID" value="MEM5947135.1"/>
    <property type="molecule type" value="Genomic_DNA"/>
</dbReference>
<dbReference type="PANTHER" id="PTHR47738:SF1">
    <property type="entry name" value="NITROGEN REGULATORY PROTEIN"/>
    <property type="match status" value="1"/>
</dbReference>
<organism evidence="2 3">
    <name type="scientific">Rarispira pelagica</name>
    <dbReference type="NCBI Taxonomy" id="3141764"/>
    <lineage>
        <taxon>Bacteria</taxon>
        <taxon>Pseudomonadati</taxon>
        <taxon>Spirochaetota</taxon>
        <taxon>Spirochaetia</taxon>
        <taxon>Winmispirales</taxon>
        <taxon>Winmispiraceae</taxon>
        <taxon>Rarispira</taxon>
    </lineage>
</organism>
<dbReference type="SUPFAM" id="SSF55804">
    <property type="entry name" value="Phoshotransferase/anion transport protein"/>
    <property type="match status" value="1"/>
</dbReference>
<dbReference type="InterPro" id="IPR051541">
    <property type="entry name" value="PTS_SugarTrans_NitroReg"/>
</dbReference>
<dbReference type="InterPro" id="IPR002178">
    <property type="entry name" value="PTS_EIIA_type-2_dom"/>
</dbReference>
<dbReference type="Pfam" id="PF12728">
    <property type="entry name" value="HTH_17"/>
    <property type="match status" value="1"/>
</dbReference>
<evidence type="ECO:0000313" key="2">
    <source>
        <dbReference type="EMBL" id="MEM5947135.1"/>
    </source>
</evidence>
<dbReference type="NCBIfam" id="TIGR01764">
    <property type="entry name" value="excise"/>
    <property type="match status" value="1"/>
</dbReference>
<keyword evidence="2" id="KW-0813">Transport</keyword>
<dbReference type="Proteomes" id="UP001466331">
    <property type="component" value="Unassembled WGS sequence"/>
</dbReference>
<name>A0ABU9U8Y6_9SPIR</name>
<evidence type="ECO:0000313" key="3">
    <source>
        <dbReference type="Proteomes" id="UP001466331"/>
    </source>
</evidence>
<dbReference type="Gene3D" id="3.40.930.10">
    <property type="entry name" value="Mannitol-specific EII, Chain A"/>
    <property type="match status" value="1"/>
</dbReference>
<dbReference type="InterPro" id="IPR010093">
    <property type="entry name" value="SinI_DNA-bd"/>
</dbReference>
<comment type="caution">
    <text evidence="2">The sequence shown here is derived from an EMBL/GenBank/DDBJ whole genome shotgun (WGS) entry which is preliminary data.</text>
</comment>
<dbReference type="PANTHER" id="PTHR47738">
    <property type="entry name" value="PTS SYSTEM FRUCTOSE-LIKE EIIA COMPONENT-RELATED"/>
    <property type="match status" value="1"/>
</dbReference>
<dbReference type="InterPro" id="IPR009061">
    <property type="entry name" value="DNA-bd_dom_put_sf"/>
</dbReference>
<dbReference type="PROSITE" id="PS51094">
    <property type="entry name" value="PTS_EIIA_TYPE_2"/>
    <property type="match status" value="1"/>
</dbReference>
<dbReference type="CDD" id="cd00211">
    <property type="entry name" value="PTS_IIA_fru"/>
    <property type="match status" value="1"/>
</dbReference>
<dbReference type="SUPFAM" id="SSF46955">
    <property type="entry name" value="Putative DNA-binding domain"/>
    <property type="match status" value="1"/>
</dbReference>
<keyword evidence="2" id="KW-0762">Sugar transport</keyword>
<evidence type="ECO:0000259" key="1">
    <source>
        <dbReference type="PROSITE" id="PS51094"/>
    </source>
</evidence>